<name>A0ABV8BPQ0_9PSEU</name>
<sequence length="198" mass="21401">MSLEAKLALAALVVAVVAVPIAAWVTRQYGTRRKKLLFLFEATSLMPVIKGSAADALKITYHDVPVDDPHLLTIRLENIGPSDIASNHFDSDKPVQVRLNSTLYGMLSATQPEHTVGPAMGTADAVIELTPLLFKRKDTWVVELLVSGDPKPELVSSLVDTDVVAQTVADRLGKASQRTFIDMLDALVSGLVGPGRRY</sequence>
<proteinExistence type="predicted"/>
<dbReference type="RefSeq" id="WP_382370459.1">
    <property type="nucleotide sequence ID" value="NZ_JBHRZI010000010.1"/>
</dbReference>
<evidence type="ECO:0008006" key="3">
    <source>
        <dbReference type="Google" id="ProtNLM"/>
    </source>
</evidence>
<dbReference type="Proteomes" id="UP001595690">
    <property type="component" value="Unassembled WGS sequence"/>
</dbReference>
<keyword evidence="2" id="KW-1185">Reference proteome</keyword>
<protein>
    <recommendedName>
        <fullName evidence="3">Secreted protein</fullName>
    </recommendedName>
</protein>
<gene>
    <name evidence="1" type="ORF">ACFOWZ_07335</name>
</gene>
<organism evidence="1 2">
    <name type="scientific">Lentzea rhizosphaerae</name>
    <dbReference type="NCBI Taxonomy" id="2041025"/>
    <lineage>
        <taxon>Bacteria</taxon>
        <taxon>Bacillati</taxon>
        <taxon>Actinomycetota</taxon>
        <taxon>Actinomycetes</taxon>
        <taxon>Pseudonocardiales</taxon>
        <taxon>Pseudonocardiaceae</taxon>
        <taxon>Lentzea</taxon>
    </lineage>
</organism>
<evidence type="ECO:0000313" key="2">
    <source>
        <dbReference type="Proteomes" id="UP001595690"/>
    </source>
</evidence>
<reference evidence="2" key="1">
    <citation type="journal article" date="2019" name="Int. J. Syst. Evol. Microbiol.">
        <title>The Global Catalogue of Microorganisms (GCM) 10K type strain sequencing project: providing services to taxonomists for standard genome sequencing and annotation.</title>
        <authorList>
            <consortium name="The Broad Institute Genomics Platform"/>
            <consortium name="The Broad Institute Genome Sequencing Center for Infectious Disease"/>
            <person name="Wu L."/>
            <person name="Ma J."/>
        </authorList>
    </citation>
    <scope>NUCLEOTIDE SEQUENCE [LARGE SCALE GENOMIC DNA]</scope>
    <source>
        <strain evidence="2">CGMCC 4.7405</strain>
    </source>
</reference>
<evidence type="ECO:0000313" key="1">
    <source>
        <dbReference type="EMBL" id="MFC3891285.1"/>
    </source>
</evidence>
<comment type="caution">
    <text evidence="1">The sequence shown here is derived from an EMBL/GenBank/DDBJ whole genome shotgun (WGS) entry which is preliminary data.</text>
</comment>
<dbReference type="EMBL" id="JBHRZI010000010">
    <property type="protein sequence ID" value="MFC3891285.1"/>
    <property type="molecule type" value="Genomic_DNA"/>
</dbReference>
<accession>A0ABV8BPQ0</accession>